<dbReference type="Proteomes" id="UP001169242">
    <property type="component" value="Unassembled WGS sequence"/>
</dbReference>
<sequence length="172" mass="19773">MIYYNEDKLLIRSLKEKDAIELSKGFEEQGWDKPVSQFEKYFREQNNQERQVFIAELEGSIAGYVTLLPKAISGPFKNLPEVCDFNVLIKYQGRGIGNKLLDTLEHEVQKSSDIITLGVGMHYGYGPAQRMYVKRGYIPDGSGLWYKNKRLELHSACSNIDDLVLYLSKKLK</sequence>
<dbReference type="Gene3D" id="3.40.630.30">
    <property type="match status" value="1"/>
</dbReference>
<dbReference type="RefSeq" id="WP_271013250.1">
    <property type="nucleotide sequence ID" value="NZ_JAQIFT010000062.1"/>
</dbReference>
<name>A0AA42DQN5_9FIRM</name>
<organism evidence="2 3">
    <name type="scientific">Holtiella tumoricola</name>
    <dbReference type="NCBI Taxonomy" id="3018743"/>
    <lineage>
        <taxon>Bacteria</taxon>
        <taxon>Bacillati</taxon>
        <taxon>Bacillota</taxon>
        <taxon>Clostridia</taxon>
        <taxon>Lachnospirales</taxon>
        <taxon>Cellulosilyticaceae</taxon>
        <taxon>Holtiella</taxon>
    </lineage>
</organism>
<dbReference type="AlphaFoldDB" id="A0AA42DQN5"/>
<dbReference type="EMBL" id="JAQIFT010000062">
    <property type="protein sequence ID" value="MDA3733420.1"/>
    <property type="molecule type" value="Genomic_DNA"/>
</dbReference>
<dbReference type="Pfam" id="PF00583">
    <property type="entry name" value="Acetyltransf_1"/>
    <property type="match status" value="1"/>
</dbReference>
<reference evidence="2" key="1">
    <citation type="journal article" date="2023" name="Int. J. Syst. Evol. Microbiol.">
        <title>&lt;i&gt;Holtiella tumoricola&lt;/i&gt; gen. nov. sp. nov., isolated from a human clinical sample.</title>
        <authorList>
            <person name="Allen-Vercoe E."/>
            <person name="Daigneault M.C."/>
            <person name="Vancuren S.J."/>
            <person name="Cochrane K."/>
            <person name="O'Neal L.L."/>
            <person name="Sankaranarayanan K."/>
            <person name="Lawson P.A."/>
        </authorList>
    </citation>
    <scope>NUCLEOTIDE SEQUENCE</scope>
    <source>
        <strain evidence="2">CC70A</strain>
    </source>
</reference>
<evidence type="ECO:0000313" key="2">
    <source>
        <dbReference type="EMBL" id="MDA3733420.1"/>
    </source>
</evidence>
<comment type="caution">
    <text evidence="2">The sequence shown here is derived from an EMBL/GenBank/DDBJ whole genome shotgun (WGS) entry which is preliminary data.</text>
</comment>
<evidence type="ECO:0000313" key="3">
    <source>
        <dbReference type="Proteomes" id="UP001169242"/>
    </source>
</evidence>
<evidence type="ECO:0000259" key="1">
    <source>
        <dbReference type="PROSITE" id="PS51186"/>
    </source>
</evidence>
<dbReference type="CDD" id="cd04301">
    <property type="entry name" value="NAT_SF"/>
    <property type="match status" value="1"/>
</dbReference>
<keyword evidence="3" id="KW-1185">Reference proteome</keyword>
<dbReference type="InterPro" id="IPR000182">
    <property type="entry name" value="GNAT_dom"/>
</dbReference>
<feature type="domain" description="N-acetyltransferase" evidence="1">
    <location>
        <begin position="9"/>
        <end position="172"/>
    </location>
</feature>
<dbReference type="GO" id="GO:0016747">
    <property type="term" value="F:acyltransferase activity, transferring groups other than amino-acyl groups"/>
    <property type="evidence" value="ECO:0007669"/>
    <property type="project" value="InterPro"/>
</dbReference>
<protein>
    <submittedName>
        <fullName evidence="2">GNAT family N-acetyltransferase</fullName>
    </submittedName>
</protein>
<accession>A0AA42DQN5</accession>
<proteinExistence type="predicted"/>
<dbReference type="InterPro" id="IPR016181">
    <property type="entry name" value="Acyl_CoA_acyltransferase"/>
</dbReference>
<gene>
    <name evidence="2" type="ORF">PBV87_18230</name>
</gene>
<dbReference type="PROSITE" id="PS51186">
    <property type="entry name" value="GNAT"/>
    <property type="match status" value="1"/>
</dbReference>
<dbReference type="SUPFAM" id="SSF55729">
    <property type="entry name" value="Acyl-CoA N-acyltransferases (Nat)"/>
    <property type="match status" value="1"/>
</dbReference>